<evidence type="ECO:0000313" key="2">
    <source>
        <dbReference type="Proteomes" id="UP000269289"/>
    </source>
</evidence>
<comment type="caution">
    <text evidence="1">The sequence shown here is derived from an EMBL/GenBank/DDBJ whole genome shotgun (WGS) entry which is preliminary data.</text>
</comment>
<reference evidence="1 2" key="1">
    <citation type="submission" date="2018-10" db="EMBL/GenBank/DDBJ databases">
        <title>Isolation, diversity and antifungal activity of actinobacteria from wheat.</title>
        <authorList>
            <person name="Han C."/>
        </authorList>
    </citation>
    <scope>NUCLEOTIDE SEQUENCE [LARGE SCALE GENOMIC DNA]</scope>
    <source>
        <strain evidence="1 2">NEAU-YY56</strain>
    </source>
</reference>
<dbReference type="EMBL" id="RFFI01000200">
    <property type="protein sequence ID" value="RMI03310.1"/>
    <property type="molecule type" value="Genomic_DNA"/>
</dbReference>
<sequence>MRVIPAAVDDATEVRVVRGQGYDPRHRHAVPVLHVERDRERVQAIIRAMDVLAPWQPSAWMQEPEQSLVFLSGRDLRLEVGLIGGLWLRVPDLEELRIADPASLASLLRPSPDRG</sequence>
<evidence type="ECO:0000313" key="1">
    <source>
        <dbReference type="EMBL" id="RMI03310.1"/>
    </source>
</evidence>
<keyword evidence="2" id="KW-1185">Reference proteome</keyword>
<protein>
    <submittedName>
        <fullName evidence="1">Uncharacterized protein</fullName>
    </submittedName>
</protein>
<dbReference type="Proteomes" id="UP000269289">
    <property type="component" value="Unassembled WGS sequence"/>
</dbReference>
<proteinExistence type="predicted"/>
<dbReference type="AlphaFoldDB" id="A0A3M2IUF3"/>
<gene>
    <name evidence="1" type="ORF">EBM89_19880</name>
</gene>
<accession>A0A3M2IUF3</accession>
<organism evidence="1 2">
    <name type="scientific">Cellulomonas triticagri</name>
    <dbReference type="NCBI Taxonomy" id="2483352"/>
    <lineage>
        <taxon>Bacteria</taxon>
        <taxon>Bacillati</taxon>
        <taxon>Actinomycetota</taxon>
        <taxon>Actinomycetes</taxon>
        <taxon>Micrococcales</taxon>
        <taxon>Cellulomonadaceae</taxon>
        <taxon>Cellulomonas</taxon>
    </lineage>
</organism>
<name>A0A3M2IUF3_9CELL</name>